<name>A0A378RIY6_MYROD</name>
<dbReference type="EMBL" id="UGQL01000001">
    <property type="protein sequence ID" value="STZ26925.1"/>
    <property type="molecule type" value="Genomic_DNA"/>
</dbReference>
<accession>A0A378RIY6</accession>
<dbReference type="AlphaFoldDB" id="A0A378RIY6"/>
<dbReference type="RefSeq" id="WP_115089963.1">
    <property type="nucleotide sequence ID" value="NZ_CP068107.1"/>
</dbReference>
<gene>
    <name evidence="1" type="ORF">NCTC11179_00452</name>
</gene>
<evidence type="ECO:0000313" key="2">
    <source>
        <dbReference type="Proteomes" id="UP000255024"/>
    </source>
</evidence>
<evidence type="ECO:0000313" key="1">
    <source>
        <dbReference type="EMBL" id="STZ26925.1"/>
    </source>
</evidence>
<sequence length="267" mass="31448">MKEYFLKTLGERLEWMIKELEYTPSEFSRKLGYKSPDTVYHIIGGKNGLSSSFCNRLNSLKKEISIDWLVNGEGSPFNYNIQDINRFYVFNEVFYPSKLSFHWLKEFALVLGNELFYVSNSSYSAHVTISGIGGLDFIFVEYGDCDTRKYAIRYYNILINPDWTVGRFFDYWNSIGADSNLKYDNMFYLLKDEDGDCKTYSPKREYSNIVYKFLESVKPYLKDIQEKDDLDLPFLDNSFNGSRKLTELFSTDSREIVDRKEIFKTED</sequence>
<reference evidence="1 2" key="1">
    <citation type="submission" date="2018-06" db="EMBL/GenBank/DDBJ databases">
        <authorList>
            <consortium name="Pathogen Informatics"/>
            <person name="Doyle S."/>
        </authorList>
    </citation>
    <scope>NUCLEOTIDE SEQUENCE [LARGE SCALE GENOMIC DNA]</scope>
    <source>
        <strain evidence="1 2">NCTC11179</strain>
    </source>
</reference>
<evidence type="ECO:0008006" key="3">
    <source>
        <dbReference type="Google" id="ProtNLM"/>
    </source>
</evidence>
<organism evidence="1 2">
    <name type="scientific">Myroides odoratus</name>
    <name type="common">Flavobacterium odoratum</name>
    <dbReference type="NCBI Taxonomy" id="256"/>
    <lineage>
        <taxon>Bacteria</taxon>
        <taxon>Pseudomonadati</taxon>
        <taxon>Bacteroidota</taxon>
        <taxon>Flavobacteriia</taxon>
        <taxon>Flavobacteriales</taxon>
        <taxon>Flavobacteriaceae</taxon>
        <taxon>Myroides</taxon>
    </lineage>
</organism>
<dbReference type="Proteomes" id="UP000255024">
    <property type="component" value="Unassembled WGS sequence"/>
</dbReference>
<proteinExistence type="predicted"/>
<protein>
    <recommendedName>
        <fullName evidence="3">HTH cro/C1-type domain-containing protein</fullName>
    </recommendedName>
</protein>
<keyword evidence="2" id="KW-1185">Reference proteome</keyword>